<sequence length="910" mass="98745">MVRSSLFVSLLAAASTAVAAADNRRARENKRLQWAQVPGAYIVEFEEGHDHHAFRRQAEPQAEYDTRLDLNYELFHGVSIQLHDIQSAEDKARQLASLPSVKKISPVRLFERPHPTWQGDDKASSHSIGRSKRQAAHSAKSHVAKRQGNGTVDAYSTHVMTQVDRVHAEGITGAGIRIAVVDSGVDYTHPALGGCFGEGCLVVSGYDFVGDDYDGTTVPMPDDNPMDCDGHGTHVAGIIAAQENDRGILGAAPGATLSAYRVFGCYGFTGNDVLIASFNQAYEDGADIISASIGGSPGWSGDPWAVAVSRIVERGVPCILAAGNSGEWGLWLAETASAGKGVTSVASFDNTQLPAYLFESYKTIDNSTQTAFTYDWGFPVWEDDTTRAVWVTGYDTNNTADACQPLPDDTPDLSEYNVLLRRSIECDEAEQAFNVAAKGARWLTIYNNRPSIEWFDASFVEGIEGVISISEDEGISWVEALKAGSQVYTNIVYYEESERVLYTSENPLSPGAVSSFSSHGPTFEMDVKPQFGAPGGNILSTIPLTYGGYGIASGTSMATPFIAASFALVMEARGRLTPAEIESFLASNANPQLYLDKRTDPFTWKEWLTSPAQQGAGLIQVYDAIHATTLLEPASLSFNDTANFAGTLNFTLSNTDSEEIVYTFSHVPTRTLYSLYEDKSQQVAPIENTEAHAEIDFSESKVSLAPGESVTIAVTATPPRGVDESRYPLWTGYIAINGSDGTSLSLSYQGLSGSLYDADYISDQGLLIVDSRDYPFVPVPPNVTLTFPPPGVPVGVYDPYENPVPGIVLDLRWGSPKVFADVIPLMTCAPNATINAIGQRSLGQLPGYPLEWAPRDSIEFLWSGDLDNGDYVPAGRYKIVMRILRIFGDEDDEDDWIVTESNPFRAIYAE</sequence>
<dbReference type="Pfam" id="PF06280">
    <property type="entry name" value="fn3_5"/>
    <property type="match status" value="1"/>
</dbReference>
<gene>
    <name evidence="13" type="ORF">S40285_09112</name>
</gene>
<evidence type="ECO:0000259" key="11">
    <source>
        <dbReference type="Pfam" id="PF00082"/>
    </source>
</evidence>
<keyword evidence="4 7" id="KW-0378">Hydrolase</keyword>
<evidence type="ECO:0000256" key="3">
    <source>
        <dbReference type="ARBA" id="ARBA00022729"/>
    </source>
</evidence>
<dbReference type="Pfam" id="PF00082">
    <property type="entry name" value="Peptidase_S8"/>
    <property type="match status" value="1"/>
</dbReference>
<feature type="chain" id="PRO_5001779879" description="Peptidase S8/S53 domain-containing protein" evidence="10">
    <location>
        <begin position="21"/>
        <end position="910"/>
    </location>
</feature>
<keyword evidence="2 7" id="KW-0645">Protease</keyword>
<keyword evidence="5 7" id="KW-0720">Serine protease</keyword>
<dbReference type="PROSITE" id="PS00137">
    <property type="entry name" value="SUBTILASE_HIS"/>
    <property type="match status" value="1"/>
</dbReference>
<organism evidence="13 14">
    <name type="scientific">Stachybotrys chlorohalonatus (strain IBT 40285)</name>
    <dbReference type="NCBI Taxonomy" id="1283841"/>
    <lineage>
        <taxon>Eukaryota</taxon>
        <taxon>Fungi</taxon>
        <taxon>Dikarya</taxon>
        <taxon>Ascomycota</taxon>
        <taxon>Pezizomycotina</taxon>
        <taxon>Sordariomycetes</taxon>
        <taxon>Hypocreomycetidae</taxon>
        <taxon>Hypocreales</taxon>
        <taxon>Stachybotryaceae</taxon>
        <taxon>Stachybotrys</taxon>
    </lineage>
</organism>
<dbReference type="GO" id="GO:0016020">
    <property type="term" value="C:membrane"/>
    <property type="evidence" value="ECO:0007669"/>
    <property type="project" value="InterPro"/>
</dbReference>
<evidence type="ECO:0000313" key="13">
    <source>
        <dbReference type="EMBL" id="KFA68465.1"/>
    </source>
</evidence>
<dbReference type="HOGENOM" id="CLU_003559_3_1_1"/>
<proteinExistence type="inferred from homology"/>
<dbReference type="PROSITE" id="PS51892">
    <property type="entry name" value="SUBTILASE"/>
    <property type="match status" value="1"/>
</dbReference>
<dbReference type="InterPro" id="IPR015500">
    <property type="entry name" value="Peptidase_S8_subtilisin-rel"/>
</dbReference>
<dbReference type="OrthoDB" id="10256524at2759"/>
<feature type="active site" description="Charge relay system" evidence="6 7">
    <location>
        <position position="182"/>
    </location>
</feature>
<dbReference type="STRING" id="1283841.A0A084QWY0"/>
<evidence type="ECO:0000256" key="10">
    <source>
        <dbReference type="SAM" id="SignalP"/>
    </source>
</evidence>
<feature type="active site" description="Charge relay system" evidence="6 7">
    <location>
        <position position="231"/>
    </location>
</feature>
<dbReference type="PANTHER" id="PTHR43806">
    <property type="entry name" value="PEPTIDASE S8"/>
    <property type="match status" value="1"/>
</dbReference>
<dbReference type="PANTHER" id="PTHR43806:SF66">
    <property type="entry name" value="SERIN ENDOPEPTIDASE"/>
    <property type="match status" value="1"/>
</dbReference>
<evidence type="ECO:0000256" key="7">
    <source>
        <dbReference type="PROSITE-ProRule" id="PRU01240"/>
    </source>
</evidence>
<evidence type="ECO:0000313" key="14">
    <source>
        <dbReference type="Proteomes" id="UP000028524"/>
    </source>
</evidence>
<feature type="domain" description="C5a peptidase/Subtilisin-like protease SBT2-like Fn3-like" evidence="12">
    <location>
        <begin position="637"/>
        <end position="748"/>
    </location>
</feature>
<evidence type="ECO:0000256" key="2">
    <source>
        <dbReference type="ARBA" id="ARBA00022670"/>
    </source>
</evidence>
<dbReference type="InterPro" id="IPR050131">
    <property type="entry name" value="Peptidase_S8_subtilisin-like"/>
</dbReference>
<dbReference type="InterPro" id="IPR023827">
    <property type="entry name" value="Peptidase_S8_Asp-AS"/>
</dbReference>
<dbReference type="PROSITE" id="PS00136">
    <property type="entry name" value="SUBTILASE_ASP"/>
    <property type="match status" value="1"/>
</dbReference>
<keyword evidence="14" id="KW-1185">Reference proteome</keyword>
<dbReference type="Proteomes" id="UP000028524">
    <property type="component" value="Unassembled WGS sequence"/>
</dbReference>
<feature type="compositionally biased region" description="Basic and acidic residues" evidence="9">
    <location>
        <begin position="112"/>
        <end position="124"/>
    </location>
</feature>
<dbReference type="Gene3D" id="3.40.50.200">
    <property type="entry name" value="Peptidase S8/S53 domain"/>
    <property type="match status" value="2"/>
</dbReference>
<evidence type="ECO:0000259" key="12">
    <source>
        <dbReference type="Pfam" id="PF06280"/>
    </source>
</evidence>
<evidence type="ECO:0000256" key="9">
    <source>
        <dbReference type="SAM" id="MobiDB-lite"/>
    </source>
</evidence>
<feature type="region of interest" description="Disordered" evidence="9">
    <location>
        <begin position="112"/>
        <end position="152"/>
    </location>
</feature>
<dbReference type="OMA" id="RVKFDYD"/>
<dbReference type="GO" id="GO:0004252">
    <property type="term" value="F:serine-type endopeptidase activity"/>
    <property type="evidence" value="ECO:0007669"/>
    <property type="project" value="UniProtKB-UniRule"/>
</dbReference>
<dbReference type="InterPro" id="IPR023828">
    <property type="entry name" value="Peptidase_S8_Ser-AS"/>
</dbReference>
<comment type="similarity">
    <text evidence="1 7 8">Belongs to the peptidase S8 family.</text>
</comment>
<dbReference type="SUPFAM" id="SSF52743">
    <property type="entry name" value="Subtilisin-like"/>
    <property type="match status" value="1"/>
</dbReference>
<feature type="signal peptide" evidence="10">
    <location>
        <begin position="1"/>
        <end position="20"/>
    </location>
</feature>
<accession>A0A084QWY0</accession>
<dbReference type="CDD" id="cd07489">
    <property type="entry name" value="Peptidases_S8_5"/>
    <property type="match status" value="1"/>
</dbReference>
<evidence type="ECO:0000256" key="1">
    <source>
        <dbReference type="ARBA" id="ARBA00011073"/>
    </source>
</evidence>
<feature type="domain" description="Peptidase S8/S53" evidence="11">
    <location>
        <begin position="173"/>
        <end position="590"/>
    </location>
</feature>
<dbReference type="InterPro" id="IPR000209">
    <property type="entry name" value="Peptidase_S8/S53_dom"/>
</dbReference>
<dbReference type="PROSITE" id="PS00138">
    <property type="entry name" value="SUBTILASE_SER"/>
    <property type="match status" value="1"/>
</dbReference>
<evidence type="ECO:0000256" key="5">
    <source>
        <dbReference type="ARBA" id="ARBA00022825"/>
    </source>
</evidence>
<dbReference type="PRINTS" id="PR00723">
    <property type="entry name" value="SUBTILISIN"/>
</dbReference>
<name>A0A084QWY0_STAC4</name>
<dbReference type="EMBL" id="KL659856">
    <property type="protein sequence ID" value="KFA68465.1"/>
    <property type="molecule type" value="Genomic_DNA"/>
</dbReference>
<dbReference type="InterPro" id="IPR010435">
    <property type="entry name" value="C5a/SBT2-like_Fn3"/>
</dbReference>
<evidence type="ECO:0000256" key="6">
    <source>
        <dbReference type="PIRSR" id="PIRSR615500-1"/>
    </source>
</evidence>
<dbReference type="AlphaFoldDB" id="A0A084QWY0"/>
<reference evidence="13 14" key="1">
    <citation type="journal article" date="2014" name="BMC Genomics">
        <title>Comparative genome sequencing reveals chemotype-specific gene clusters in the toxigenic black mold Stachybotrys.</title>
        <authorList>
            <person name="Semeiks J."/>
            <person name="Borek D."/>
            <person name="Otwinowski Z."/>
            <person name="Grishin N.V."/>
        </authorList>
    </citation>
    <scope>NUCLEOTIDE SEQUENCE [LARGE SCALE GENOMIC DNA]</scope>
    <source>
        <strain evidence="13 14">IBT 40285</strain>
    </source>
</reference>
<dbReference type="InterPro" id="IPR036852">
    <property type="entry name" value="Peptidase_S8/S53_dom_sf"/>
</dbReference>
<evidence type="ECO:0000256" key="4">
    <source>
        <dbReference type="ARBA" id="ARBA00022801"/>
    </source>
</evidence>
<keyword evidence="3 10" id="KW-0732">Signal</keyword>
<dbReference type="InParanoid" id="A0A084QWY0"/>
<evidence type="ECO:0000256" key="8">
    <source>
        <dbReference type="RuleBase" id="RU003355"/>
    </source>
</evidence>
<feature type="active site" description="Charge relay system" evidence="6 7">
    <location>
        <position position="556"/>
    </location>
</feature>
<protein>
    <recommendedName>
        <fullName evidence="15">Peptidase S8/S53 domain-containing protein</fullName>
    </recommendedName>
</protein>
<dbReference type="GO" id="GO:0006508">
    <property type="term" value="P:proteolysis"/>
    <property type="evidence" value="ECO:0007669"/>
    <property type="project" value="UniProtKB-KW"/>
</dbReference>
<dbReference type="InterPro" id="IPR022398">
    <property type="entry name" value="Peptidase_S8_His-AS"/>
</dbReference>
<feature type="compositionally biased region" description="Basic residues" evidence="9">
    <location>
        <begin position="129"/>
        <end position="145"/>
    </location>
</feature>
<evidence type="ECO:0008006" key="15">
    <source>
        <dbReference type="Google" id="ProtNLM"/>
    </source>
</evidence>
<dbReference type="InterPro" id="IPR034187">
    <property type="entry name" value="Peptidases_S8_5"/>
</dbReference>